<name>A0ABS9Q521_9MICO</name>
<dbReference type="Proteomes" id="UP001521931">
    <property type="component" value="Unassembled WGS sequence"/>
</dbReference>
<sequence>MTDATDAPGAPAPLATQPLVAALLDDAGLFPPTALAMDDAVARHRADLDTAHPVHTGRFLCPASRLDELRQALREGETVDVGVVLDQPLASLPGLATSLVGDPRLQLGAVELRLPLDQPLDAAMGAVVTAASALPDAVSTYVEIPLAQADDGETRAALTAVHEAGLGAKVRCGVTPDLFPSIDQLADFLGAAAELGARFKCTAGLHHALRYTDEQTGFEHHGVVNILVALLRAQAGADSAQVAEALGSTDADALAAEALAAHEDAQRRVRAGLVAYGSCSTGAPVEDLAALGLTSPVEVLELRDPTQQVDQQQ</sequence>
<accession>A0ABS9Q521</accession>
<evidence type="ECO:0000313" key="2">
    <source>
        <dbReference type="Proteomes" id="UP001521931"/>
    </source>
</evidence>
<comment type="caution">
    <text evidence="1">The sequence shown here is derived from an EMBL/GenBank/DDBJ whole genome shotgun (WGS) entry which is preliminary data.</text>
</comment>
<dbReference type="EMBL" id="JAKRCV010000053">
    <property type="protein sequence ID" value="MCG7322981.1"/>
    <property type="molecule type" value="Genomic_DNA"/>
</dbReference>
<keyword evidence="2" id="KW-1185">Reference proteome</keyword>
<proteinExistence type="predicted"/>
<organism evidence="1 2">
    <name type="scientific">Arsenicicoccus bolidensis</name>
    <dbReference type="NCBI Taxonomy" id="229480"/>
    <lineage>
        <taxon>Bacteria</taxon>
        <taxon>Bacillati</taxon>
        <taxon>Actinomycetota</taxon>
        <taxon>Actinomycetes</taxon>
        <taxon>Micrococcales</taxon>
        <taxon>Intrasporangiaceae</taxon>
        <taxon>Arsenicicoccus</taxon>
    </lineage>
</organism>
<evidence type="ECO:0008006" key="3">
    <source>
        <dbReference type="Google" id="ProtNLM"/>
    </source>
</evidence>
<reference evidence="1 2" key="1">
    <citation type="submission" date="2022-02" db="EMBL/GenBank/DDBJ databases">
        <title>Uncovering new skin microbiome diversity through culturing and metagenomics.</title>
        <authorList>
            <person name="Conlan S."/>
            <person name="Deming C."/>
            <person name="Nisc Comparative Sequencing Program N."/>
            <person name="Segre J.A."/>
        </authorList>
    </citation>
    <scope>NUCLEOTIDE SEQUENCE [LARGE SCALE GENOMIC DNA]</scope>
    <source>
        <strain evidence="1 2">ACRQZ</strain>
    </source>
</reference>
<evidence type="ECO:0000313" key="1">
    <source>
        <dbReference type="EMBL" id="MCG7322981.1"/>
    </source>
</evidence>
<protein>
    <recommendedName>
        <fullName evidence="3">HpcH/HpaI aldolase/citrate lyase domain-containing protein</fullName>
    </recommendedName>
</protein>
<dbReference type="RefSeq" id="WP_239265441.1">
    <property type="nucleotide sequence ID" value="NZ_JAKRCV010000053.1"/>
</dbReference>
<gene>
    <name evidence="1" type="ORF">MHL29_13940</name>
</gene>